<keyword evidence="1" id="KW-0539">Nucleus</keyword>
<gene>
    <name evidence="3" type="ORF">GLRG_09799</name>
</gene>
<feature type="domain" description="Zn(2)-C6 fungal-type" evidence="2">
    <location>
        <begin position="14"/>
        <end position="65"/>
    </location>
</feature>
<sequence length="710" mass="78881">MESQSSRPKKTDIVRKRTGCQNCKSKRKKVINLSPSCDETRPECLACVRRGLQCSGYQRPVTFKDVTSLAAESSKRFEEARWADLRLEDDRRKQRCGRELQETSSTSQDVSLHVTNLPQDPNALTGQELASLPTWNSTNTNIGINGSFILPWALFDTSNAPASDNLFQEASKEISPERNHHPTPSIPSSGLVTVSRGWEVDPPLITDAPSPTLSLTLWDDLINSKDSSSGPTTSTPSPLGSPAADCQLYLPYEEVLVQHFDRNVIPAIPVALAFPSLFSQSSCFRSAVLALAASNLKLTRPLPPDAKSLREICDEESIGVYYDAAVKGLQAHLPYAETHHGEELAGAALLLAYHELEAGTALGIINHATGLDTIAYKLDFAGSPVPGLFKAWRMLRYDLRLMKLPIRRTCNSVDAFDASSLLDSQLAIRDILSRVWGLHARLSMEASFAHDPTVQGASASEKVASWLISVLGRKCDNRNFCLRDFHKDTLTSESILQQCHIFSHRLDNWHKALCDHDLPVVNLGNNSGIINGPTFETFVKYKFADERKTLDYVIYLVCRMGCSYLRSLFDPSATSSSTDALGKVILGIACGMQTHLRQQFTVIRMDMLLAMAACMSEGTNFVTTILDFLIPRIIEHGLTGPDIVAWVWLRSSLELGLRERRKGRIIRMIIDGTDEDSEIWQLVNRHSVAVFGDYNGKGHFRDCYFVEYLA</sequence>
<dbReference type="GO" id="GO:0008270">
    <property type="term" value="F:zinc ion binding"/>
    <property type="evidence" value="ECO:0007669"/>
    <property type="project" value="InterPro"/>
</dbReference>
<accession>E3QUW7</accession>
<dbReference type="PANTHER" id="PTHR37534">
    <property type="entry name" value="TRANSCRIPTIONAL ACTIVATOR PROTEIN UGA3"/>
    <property type="match status" value="1"/>
</dbReference>
<dbReference type="HOGENOM" id="CLU_397938_0_0_1"/>
<organism evidence="4">
    <name type="scientific">Colletotrichum graminicola (strain M1.001 / M2 / FGSC 10212)</name>
    <name type="common">Maize anthracnose fungus</name>
    <name type="synonym">Glomerella graminicola</name>
    <dbReference type="NCBI Taxonomy" id="645133"/>
    <lineage>
        <taxon>Eukaryota</taxon>
        <taxon>Fungi</taxon>
        <taxon>Dikarya</taxon>
        <taxon>Ascomycota</taxon>
        <taxon>Pezizomycotina</taxon>
        <taxon>Sordariomycetes</taxon>
        <taxon>Hypocreomycetidae</taxon>
        <taxon>Glomerellales</taxon>
        <taxon>Glomerellaceae</taxon>
        <taxon>Colletotrichum</taxon>
        <taxon>Colletotrichum graminicola species complex</taxon>
    </lineage>
</organism>
<proteinExistence type="predicted"/>
<reference evidence="4" key="1">
    <citation type="journal article" date="2012" name="Nat. Genet.">
        <title>Lifestyle transitions in plant pathogenic Colletotrichum fungi deciphered by genome and transcriptome analyses.</title>
        <authorList>
            <person name="O'Connell R.J."/>
            <person name="Thon M.R."/>
            <person name="Hacquard S."/>
            <person name="Amyotte S.G."/>
            <person name="Kleemann J."/>
            <person name="Torres M.F."/>
            <person name="Damm U."/>
            <person name="Buiate E.A."/>
            <person name="Epstein L."/>
            <person name="Alkan N."/>
            <person name="Altmueller J."/>
            <person name="Alvarado-Balderrama L."/>
            <person name="Bauser C.A."/>
            <person name="Becker C."/>
            <person name="Birren B.W."/>
            <person name="Chen Z."/>
            <person name="Choi J."/>
            <person name="Crouch J.A."/>
            <person name="Duvick J.P."/>
            <person name="Farman M.A."/>
            <person name="Gan P."/>
            <person name="Heiman D."/>
            <person name="Henrissat B."/>
            <person name="Howard R.J."/>
            <person name="Kabbage M."/>
            <person name="Koch C."/>
            <person name="Kracher B."/>
            <person name="Kubo Y."/>
            <person name="Law A.D."/>
            <person name="Lebrun M.-H."/>
            <person name="Lee Y.-H."/>
            <person name="Miyara I."/>
            <person name="Moore N."/>
            <person name="Neumann U."/>
            <person name="Nordstroem K."/>
            <person name="Panaccione D.G."/>
            <person name="Panstruga R."/>
            <person name="Place M."/>
            <person name="Proctor R.H."/>
            <person name="Prusky D."/>
            <person name="Rech G."/>
            <person name="Reinhardt R."/>
            <person name="Rollins J.A."/>
            <person name="Rounsley S."/>
            <person name="Schardl C.L."/>
            <person name="Schwartz D.C."/>
            <person name="Shenoy N."/>
            <person name="Shirasu K."/>
            <person name="Sikhakolli U.R."/>
            <person name="Stueber K."/>
            <person name="Sukno S.A."/>
            <person name="Sweigard J.A."/>
            <person name="Takano Y."/>
            <person name="Takahara H."/>
            <person name="Trail F."/>
            <person name="van der Does H.C."/>
            <person name="Voll L.M."/>
            <person name="Will I."/>
            <person name="Young S."/>
            <person name="Zeng Q."/>
            <person name="Zhang J."/>
            <person name="Zhou S."/>
            <person name="Dickman M.B."/>
            <person name="Schulze-Lefert P."/>
            <person name="Ver Loren van Themaat E."/>
            <person name="Ma L.-J."/>
            <person name="Vaillancourt L.J."/>
        </authorList>
    </citation>
    <scope>NUCLEOTIDE SEQUENCE [LARGE SCALE GENOMIC DNA]</scope>
    <source>
        <strain evidence="4">M1.001 / M2 / FGSC 10212</strain>
    </source>
</reference>
<evidence type="ECO:0000256" key="1">
    <source>
        <dbReference type="ARBA" id="ARBA00023242"/>
    </source>
</evidence>
<dbReference type="RefSeq" id="XP_008098675.1">
    <property type="nucleotide sequence ID" value="XM_008100484.1"/>
</dbReference>
<dbReference type="eggNOG" id="ENOG502SUMK">
    <property type="taxonomic scope" value="Eukaryota"/>
</dbReference>
<protein>
    <recommendedName>
        <fullName evidence="2">Zn(2)-C6 fungal-type domain-containing protein</fullName>
    </recommendedName>
</protein>
<dbReference type="VEuPathDB" id="FungiDB:GLRG_09799"/>
<dbReference type="CDD" id="cd00067">
    <property type="entry name" value="GAL4"/>
    <property type="match status" value="1"/>
</dbReference>
<dbReference type="OrthoDB" id="39175at2759"/>
<dbReference type="GeneID" id="24415164"/>
<keyword evidence="4" id="KW-1185">Reference proteome</keyword>
<dbReference type="SMART" id="SM00066">
    <property type="entry name" value="GAL4"/>
    <property type="match status" value="1"/>
</dbReference>
<dbReference type="PANTHER" id="PTHR37534:SF46">
    <property type="entry name" value="ZN(II)2CYS6 TRANSCRIPTION FACTOR (EUROFUNG)"/>
    <property type="match status" value="1"/>
</dbReference>
<dbReference type="AlphaFoldDB" id="E3QUW7"/>
<evidence type="ECO:0000259" key="2">
    <source>
        <dbReference type="SMART" id="SM00066"/>
    </source>
</evidence>
<dbReference type="STRING" id="645133.E3QUW7"/>
<dbReference type="EMBL" id="GG697382">
    <property type="protein sequence ID" value="EFQ34655.1"/>
    <property type="molecule type" value="Genomic_DNA"/>
</dbReference>
<dbReference type="InterPro" id="IPR001138">
    <property type="entry name" value="Zn2Cys6_DnaBD"/>
</dbReference>
<evidence type="ECO:0000313" key="4">
    <source>
        <dbReference type="Proteomes" id="UP000008782"/>
    </source>
</evidence>
<dbReference type="GO" id="GO:0000981">
    <property type="term" value="F:DNA-binding transcription factor activity, RNA polymerase II-specific"/>
    <property type="evidence" value="ECO:0007669"/>
    <property type="project" value="InterPro"/>
</dbReference>
<evidence type="ECO:0000313" key="3">
    <source>
        <dbReference type="EMBL" id="EFQ34655.1"/>
    </source>
</evidence>
<name>E3QUW7_COLGM</name>
<dbReference type="GO" id="GO:0005634">
    <property type="term" value="C:nucleus"/>
    <property type="evidence" value="ECO:0007669"/>
    <property type="project" value="UniProtKB-SubCell"/>
</dbReference>
<dbReference type="Proteomes" id="UP000008782">
    <property type="component" value="Unassembled WGS sequence"/>
</dbReference>